<keyword evidence="2" id="KW-0240">DNA-directed RNA polymerase</keyword>
<dbReference type="GO" id="GO:0000428">
    <property type="term" value="C:DNA-directed RNA polymerase complex"/>
    <property type="evidence" value="ECO:0007669"/>
    <property type="project" value="UniProtKB-KW"/>
</dbReference>
<accession>A0AAF0E6B2</accession>
<dbReference type="Proteomes" id="UP001220961">
    <property type="component" value="Chromosome 2"/>
</dbReference>
<protein>
    <submittedName>
        <fullName evidence="2">DNA-directed RNA polymerase</fullName>
        <ecNumber evidence="2">2.7.7.6</ecNumber>
    </submittedName>
</protein>
<dbReference type="EC" id="2.7.7.6" evidence="2"/>
<evidence type="ECO:0000313" key="3">
    <source>
        <dbReference type="Proteomes" id="UP001220961"/>
    </source>
</evidence>
<sequence length="502" mass="56405">MTRSHQRLESALQLNQMSYISWLFKVLLQFLTNSKAITQDNWADAFRFQWSLRAIPAVQPLLGTEEDPIPWESLNILEKRVNPAGWDRQGNTYWLFDDNRMWIQRVPPKAASKAKSKPPTKKQKTAKKASKPPPRPRPAGRRSSRLSGSYDAVPESEKAEEVFDSDSELSQPPEDASEWIDFETICITKSEWIAFCERFATSKHPDERSLYNYISKEVLPKILEVIQSEEKKAALEAALSNRKRSSRIALRDSEREQREREEMELREQRARAQAALQAERERAAREEAEAAARRTREDRMRERQERILIRERMLAKRQEAWQRSEEGSAKDAGISEPSAPIEINKSAEQSDKTDVSHAVPPSAPQELPADGPPRAEQLSDATPVPEPGPHLATSGLGISHFSSMPTSMNGPNMIQTAPESQGVSQPKDSFVPPMPSYTFAPTSPQNKSPRGSFPLRTQLLGSPLSRSVELTEKPAHLSVGNSIHDSDSSPALRESPAQPPPT</sequence>
<keyword evidence="2" id="KW-0808">Transferase</keyword>
<reference evidence="2" key="1">
    <citation type="submission" date="2023-03" db="EMBL/GenBank/DDBJ databases">
        <title>Mating type loci evolution in Malassezia.</title>
        <authorList>
            <person name="Coelho M.A."/>
        </authorList>
    </citation>
    <scope>NUCLEOTIDE SEQUENCE</scope>
    <source>
        <strain evidence="2">CBS 10434</strain>
    </source>
</reference>
<gene>
    <name evidence="2" type="ORF">MCAP1_001234</name>
</gene>
<feature type="compositionally biased region" description="Polar residues" evidence="1">
    <location>
        <begin position="439"/>
        <end position="449"/>
    </location>
</feature>
<feature type="compositionally biased region" description="Basic and acidic residues" evidence="1">
    <location>
        <begin position="319"/>
        <end position="329"/>
    </location>
</feature>
<feature type="compositionally biased region" description="Basic and acidic residues" evidence="1">
    <location>
        <begin position="249"/>
        <end position="270"/>
    </location>
</feature>
<dbReference type="AlphaFoldDB" id="A0AAF0E6B2"/>
<organism evidence="2 3">
    <name type="scientific">Malassezia caprae</name>
    <dbReference type="NCBI Taxonomy" id="1381934"/>
    <lineage>
        <taxon>Eukaryota</taxon>
        <taxon>Fungi</taxon>
        <taxon>Dikarya</taxon>
        <taxon>Basidiomycota</taxon>
        <taxon>Ustilaginomycotina</taxon>
        <taxon>Malasseziomycetes</taxon>
        <taxon>Malasseziales</taxon>
        <taxon>Malasseziaceae</taxon>
        <taxon>Malassezia</taxon>
    </lineage>
</organism>
<dbReference type="GO" id="GO:0006338">
    <property type="term" value="P:chromatin remodeling"/>
    <property type="evidence" value="ECO:0007669"/>
    <property type="project" value="InterPro"/>
</dbReference>
<feature type="region of interest" description="Disordered" evidence="1">
    <location>
        <begin position="319"/>
        <end position="502"/>
    </location>
</feature>
<keyword evidence="3" id="KW-1185">Reference proteome</keyword>
<feature type="region of interest" description="Disordered" evidence="1">
    <location>
        <begin position="108"/>
        <end position="174"/>
    </location>
</feature>
<dbReference type="GO" id="GO:0007338">
    <property type="term" value="P:single fertilization"/>
    <property type="evidence" value="ECO:0007669"/>
    <property type="project" value="TreeGrafter"/>
</dbReference>
<evidence type="ECO:0000256" key="1">
    <source>
        <dbReference type="SAM" id="MobiDB-lite"/>
    </source>
</evidence>
<keyword evidence="2" id="KW-0548">Nucleotidyltransferase</keyword>
<dbReference type="PANTHER" id="PTHR47092">
    <property type="entry name" value="CAT EYE SYNDROME CRITICAL REGION PROTEIN 2"/>
    <property type="match status" value="1"/>
</dbReference>
<name>A0AAF0E6B2_9BASI</name>
<proteinExistence type="predicted"/>
<dbReference type="GO" id="GO:0003899">
    <property type="term" value="F:DNA-directed RNA polymerase activity"/>
    <property type="evidence" value="ECO:0007669"/>
    <property type="project" value="UniProtKB-EC"/>
</dbReference>
<feature type="compositionally biased region" description="Basic residues" evidence="1">
    <location>
        <begin position="112"/>
        <end position="130"/>
    </location>
</feature>
<feature type="compositionally biased region" description="Polar residues" evidence="1">
    <location>
        <begin position="400"/>
        <end position="427"/>
    </location>
</feature>
<dbReference type="InterPro" id="IPR029614">
    <property type="entry name" value="CECR2"/>
</dbReference>
<feature type="region of interest" description="Disordered" evidence="1">
    <location>
        <begin position="246"/>
        <end position="301"/>
    </location>
</feature>
<dbReference type="GO" id="GO:0090537">
    <property type="term" value="C:CERF complex"/>
    <property type="evidence" value="ECO:0007669"/>
    <property type="project" value="InterPro"/>
</dbReference>
<evidence type="ECO:0000313" key="2">
    <source>
        <dbReference type="EMBL" id="WFD19019.1"/>
    </source>
</evidence>
<feature type="compositionally biased region" description="Basic and acidic residues" evidence="1">
    <location>
        <begin position="278"/>
        <end position="301"/>
    </location>
</feature>
<dbReference type="EMBL" id="CP119909">
    <property type="protein sequence ID" value="WFD19019.1"/>
    <property type="molecule type" value="Genomic_DNA"/>
</dbReference>
<keyword evidence="2" id="KW-0804">Transcription</keyword>
<dbReference type="PANTHER" id="PTHR47092:SF1">
    <property type="entry name" value="CHROMATIN REMODELING REGULATOR CECR2"/>
    <property type="match status" value="1"/>
</dbReference>